<sequence length="146" mass="17175">MQTASFRHGLLSHGLDWHSTKMNEQQTKKYKKMLILFSILEYNALQQRMSDFLMFDVLIVSGALPVILVMQFKLKKKKAFLHFIVMKNNGFCLKNFEVKFLGLRNLKQTKISASQLANEEISMLANWREFCWQESFIELLYSTTII</sequence>
<feature type="transmembrane region" description="Helical" evidence="1">
    <location>
        <begin position="52"/>
        <end position="72"/>
    </location>
</feature>
<evidence type="ECO:0000313" key="3">
    <source>
        <dbReference type="Proteomes" id="UP000276133"/>
    </source>
</evidence>
<keyword evidence="1" id="KW-0812">Transmembrane</keyword>
<keyword evidence="1" id="KW-1133">Transmembrane helix</keyword>
<keyword evidence="3" id="KW-1185">Reference proteome</keyword>
<reference evidence="2 3" key="1">
    <citation type="journal article" date="2018" name="Sci. Rep.">
        <title>Genomic signatures of local adaptation to the degree of environmental predictability in rotifers.</title>
        <authorList>
            <person name="Franch-Gras L."/>
            <person name="Hahn C."/>
            <person name="Garcia-Roger E.M."/>
            <person name="Carmona M.J."/>
            <person name="Serra M."/>
            <person name="Gomez A."/>
        </authorList>
    </citation>
    <scope>NUCLEOTIDE SEQUENCE [LARGE SCALE GENOMIC DNA]</scope>
    <source>
        <strain evidence="2">HYR1</strain>
    </source>
</reference>
<protein>
    <submittedName>
        <fullName evidence="2">Uncharacterized protein</fullName>
    </submittedName>
</protein>
<dbReference type="Proteomes" id="UP000276133">
    <property type="component" value="Unassembled WGS sequence"/>
</dbReference>
<dbReference type="EMBL" id="REGN01014149">
    <property type="protein sequence ID" value="RMZ92986.1"/>
    <property type="molecule type" value="Genomic_DNA"/>
</dbReference>
<gene>
    <name evidence="2" type="ORF">BpHYR1_006644</name>
</gene>
<accession>A0A3M7P1J1</accession>
<name>A0A3M7P1J1_BRAPC</name>
<keyword evidence="1" id="KW-0472">Membrane</keyword>
<evidence type="ECO:0000256" key="1">
    <source>
        <dbReference type="SAM" id="Phobius"/>
    </source>
</evidence>
<organism evidence="2 3">
    <name type="scientific">Brachionus plicatilis</name>
    <name type="common">Marine rotifer</name>
    <name type="synonym">Brachionus muelleri</name>
    <dbReference type="NCBI Taxonomy" id="10195"/>
    <lineage>
        <taxon>Eukaryota</taxon>
        <taxon>Metazoa</taxon>
        <taxon>Spiralia</taxon>
        <taxon>Gnathifera</taxon>
        <taxon>Rotifera</taxon>
        <taxon>Eurotatoria</taxon>
        <taxon>Monogononta</taxon>
        <taxon>Pseudotrocha</taxon>
        <taxon>Ploima</taxon>
        <taxon>Brachionidae</taxon>
        <taxon>Brachionus</taxon>
    </lineage>
</organism>
<evidence type="ECO:0000313" key="2">
    <source>
        <dbReference type="EMBL" id="RMZ92986.1"/>
    </source>
</evidence>
<dbReference type="AlphaFoldDB" id="A0A3M7P1J1"/>
<proteinExistence type="predicted"/>
<comment type="caution">
    <text evidence="2">The sequence shown here is derived from an EMBL/GenBank/DDBJ whole genome shotgun (WGS) entry which is preliminary data.</text>
</comment>